<keyword evidence="3" id="KW-1185">Reference proteome</keyword>
<keyword evidence="1" id="KW-1133">Transmembrane helix</keyword>
<evidence type="ECO:0000313" key="2">
    <source>
        <dbReference type="EMBL" id="MBB5935667.1"/>
    </source>
</evidence>
<dbReference type="AlphaFoldDB" id="A0A7W9QAH0"/>
<organism evidence="2 3">
    <name type="scientific">Streptomyces zagrosensis</name>
    <dbReference type="NCBI Taxonomy" id="1042984"/>
    <lineage>
        <taxon>Bacteria</taxon>
        <taxon>Bacillati</taxon>
        <taxon>Actinomycetota</taxon>
        <taxon>Actinomycetes</taxon>
        <taxon>Kitasatosporales</taxon>
        <taxon>Streptomycetaceae</taxon>
        <taxon>Streptomyces</taxon>
    </lineage>
</organism>
<protein>
    <submittedName>
        <fullName evidence="2">Threonine/homoserine efflux transporter RhtA</fullName>
    </submittedName>
</protein>
<keyword evidence="1" id="KW-0812">Transmembrane</keyword>
<dbReference type="RefSeq" id="WP_246494613.1">
    <property type="nucleotide sequence ID" value="NZ_JACHJL010000005.1"/>
</dbReference>
<keyword evidence="1" id="KW-0472">Membrane</keyword>
<dbReference type="Proteomes" id="UP000588098">
    <property type="component" value="Unassembled WGS sequence"/>
</dbReference>
<gene>
    <name evidence="2" type="ORF">FHS42_002729</name>
</gene>
<name>A0A7W9QAH0_9ACTN</name>
<dbReference type="EMBL" id="JACHJL010000005">
    <property type="protein sequence ID" value="MBB5935667.1"/>
    <property type="molecule type" value="Genomic_DNA"/>
</dbReference>
<reference evidence="2 3" key="1">
    <citation type="submission" date="2020-08" db="EMBL/GenBank/DDBJ databases">
        <title>Genomic Encyclopedia of Type Strains, Phase III (KMG-III): the genomes of soil and plant-associated and newly described type strains.</title>
        <authorList>
            <person name="Whitman W."/>
        </authorList>
    </citation>
    <scope>NUCLEOTIDE SEQUENCE [LARGE SCALE GENOMIC DNA]</scope>
    <source>
        <strain evidence="2 3">CECT 8305</strain>
    </source>
</reference>
<accession>A0A7W9QAH0</accession>
<feature type="transmembrane region" description="Helical" evidence="1">
    <location>
        <begin position="17"/>
        <end position="39"/>
    </location>
</feature>
<comment type="caution">
    <text evidence="2">The sequence shown here is derived from an EMBL/GenBank/DDBJ whole genome shotgun (WGS) entry which is preliminary data.</text>
</comment>
<evidence type="ECO:0000313" key="3">
    <source>
        <dbReference type="Proteomes" id="UP000588098"/>
    </source>
</evidence>
<feature type="transmembrane region" description="Helical" evidence="1">
    <location>
        <begin position="51"/>
        <end position="72"/>
    </location>
</feature>
<evidence type="ECO:0000256" key="1">
    <source>
        <dbReference type="SAM" id="Phobius"/>
    </source>
</evidence>
<sequence length="91" mass="9809">MPRDEHDPLDEHPQAPWWWGIGPVGAALLCIAGIAWALWEFLGSGAADDSAAGYQGSKVVAIGLVLLGAAVLKRLRSRRSRAHEATDRQHS</sequence>
<proteinExistence type="predicted"/>